<keyword evidence="2" id="KW-1185">Reference proteome</keyword>
<dbReference type="Proteomes" id="UP000308652">
    <property type="component" value="Unassembled WGS sequence"/>
</dbReference>
<name>A0A5C3LKZ8_9AGAR</name>
<gene>
    <name evidence="1" type="ORF">BDQ12DRAFT_670338</name>
</gene>
<accession>A0A5C3LKZ8</accession>
<dbReference type="OrthoDB" id="2269034at2759"/>
<sequence length="268" mass="30736">MSNLKFSMLQQRHQCIRSSDNLAEHFMKETVLSYLPRLRNFTLERVVMENVLDNIYTESDQVHNMSMTCDALETLKIGTVSFKKRTHSFVNVPIYVAEHLASQIVDMGTETMKMMNHSIGYRPDAKHLLTFLRSTPNLVELELTIHADHKLLFKELTITEDDNSGNQSLSPHLQVLLVDYNGCSVNYAKIPEEFSAMVQSRWRGSGDAPTSESKWLRSVSFFIGSEQHTDISREISNTLQSCVEAGLELKIHRPRILQSRLKEIEDFS</sequence>
<organism evidence="1 2">
    <name type="scientific">Crucibulum laeve</name>
    <dbReference type="NCBI Taxonomy" id="68775"/>
    <lineage>
        <taxon>Eukaryota</taxon>
        <taxon>Fungi</taxon>
        <taxon>Dikarya</taxon>
        <taxon>Basidiomycota</taxon>
        <taxon>Agaricomycotina</taxon>
        <taxon>Agaricomycetes</taxon>
        <taxon>Agaricomycetidae</taxon>
        <taxon>Agaricales</taxon>
        <taxon>Agaricineae</taxon>
        <taxon>Nidulariaceae</taxon>
        <taxon>Crucibulum</taxon>
    </lineage>
</organism>
<evidence type="ECO:0000313" key="1">
    <source>
        <dbReference type="EMBL" id="TFK33322.1"/>
    </source>
</evidence>
<protein>
    <submittedName>
        <fullName evidence="1">Uncharacterized protein</fullName>
    </submittedName>
</protein>
<reference evidence="1 2" key="1">
    <citation type="journal article" date="2019" name="Nat. Ecol. Evol.">
        <title>Megaphylogeny resolves global patterns of mushroom evolution.</title>
        <authorList>
            <person name="Varga T."/>
            <person name="Krizsan K."/>
            <person name="Foldi C."/>
            <person name="Dima B."/>
            <person name="Sanchez-Garcia M."/>
            <person name="Sanchez-Ramirez S."/>
            <person name="Szollosi G.J."/>
            <person name="Szarkandi J.G."/>
            <person name="Papp V."/>
            <person name="Albert L."/>
            <person name="Andreopoulos W."/>
            <person name="Angelini C."/>
            <person name="Antonin V."/>
            <person name="Barry K.W."/>
            <person name="Bougher N.L."/>
            <person name="Buchanan P."/>
            <person name="Buyck B."/>
            <person name="Bense V."/>
            <person name="Catcheside P."/>
            <person name="Chovatia M."/>
            <person name="Cooper J."/>
            <person name="Damon W."/>
            <person name="Desjardin D."/>
            <person name="Finy P."/>
            <person name="Geml J."/>
            <person name="Haridas S."/>
            <person name="Hughes K."/>
            <person name="Justo A."/>
            <person name="Karasinski D."/>
            <person name="Kautmanova I."/>
            <person name="Kiss B."/>
            <person name="Kocsube S."/>
            <person name="Kotiranta H."/>
            <person name="LaButti K.M."/>
            <person name="Lechner B.E."/>
            <person name="Liimatainen K."/>
            <person name="Lipzen A."/>
            <person name="Lukacs Z."/>
            <person name="Mihaltcheva S."/>
            <person name="Morgado L.N."/>
            <person name="Niskanen T."/>
            <person name="Noordeloos M.E."/>
            <person name="Ohm R.A."/>
            <person name="Ortiz-Santana B."/>
            <person name="Ovrebo C."/>
            <person name="Racz N."/>
            <person name="Riley R."/>
            <person name="Savchenko A."/>
            <person name="Shiryaev A."/>
            <person name="Soop K."/>
            <person name="Spirin V."/>
            <person name="Szebenyi C."/>
            <person name="Tomsovsky M."/>
            <person name="Tulloss R.E."/>
            <person name="Uehling J."/>
            <person name="Grigoriev I.V."/>
            <person name="Vagvolgyi C."/>
            <person name="Papp T."/>
            <person name="Martin F.M."/>
            <person name="Miettinen O."/>
            <person name="Hibbett D.S."/>
            <person name="Nagy L.G."/>
        </authorList>
    </citation>
    <scope>NUCLEOTIDE SEQUENCE [LARGE SCALE GENOMIC DNA]</scope>
    <source>
        <strain evidence="1 2">CBS 166.37</strain>
    </source>
</reference>
<proteinExistence type="predicted"/>
<evidence type="ECO:0000313" key="2">
    <source>
        <dbReference type="Proteomes" id="UP000308652"/>
    </source>
</evidence>
<dbReference type="AlphaFoldDB" id="A0A5C3LKZ8"/>
<dbReference type="EMBL" id="ML213650">
    <property type="protein sequence ID" value="TFK33322.1"/>
    <property type="molecule type" value="Genomic_DNA"/>
</dbReference>